<sequence length="1273" mass="130602">MNYSGTYLLILVLLWNCFAMAAPKYFTYQGRIVKSDGTALEYGNVSFLFEITNPNGTCVIYREQKDGINMQSSKGVFDVPIGSGTKLFPTDPLFSLLDAFNNSESQNCAGGATYSPLSGDGRLLKVQFHDGTGWKVIDPPNEIRTVPFSAFAHSAEKLGDKLASDFLLKNSVASCSAGQYLTFDGTSFTCQNDAGGAGVVSDVNVTAPLTKSGTASIPVIGISVGTTAGTVAAGNDARFSDARIPTGTAGGDLSGTYPNPSVAKIQNVAVSSVAPTSGHFLKFDGAQWLSSAITMSDVANLNTTLTNYLTTSAFNTAVGSANCAAHQTPYWNSVSGSFQCQSINVSVAGDVSGTIGAVVVNKIKGVTVDTTGLTTGQVLKYDGTKWAPASDSNAGGTVTNIATGTGLSGGPITSTGTISLANTAVTAGSYGSTTQVPTFTVDAQGRLTTAANSAIAFPVSSVATKTGAVTLDYGDINNAASKYFTYRPNNVSCSDGQTLKWINASSRWECANDTSSGGTVTNIATGTGLSGGPISSTGTISLANTAVTAGSYGSATQVPTFTVDAQGRLTTASNAAIAFPVTSVASKTGAVSLDYGDINNAASKYLTYRPNNVACSDGQTLKWVNANLRWECANDVDTSSGGTVTNIATGTGLSGGPITSTGTISLANTAVTAGSYSRANITVDAQGRLTAASNGAAVNLGTEVTGTLPIANGGTGQTTATAAFNGLSPATTKGDLIVNDGTNDVRLPVGTNGQVLSANSAQASGLQWITPTNGTVTNVTGTAPIAVSSGSTTPAISINDATTSTKGAVQVGAGLSVTSGTISADPVNFPATVPVSKGGTGSTSLTANRLLASNGTGSAVIAFNCANGQMVTFDATGLMTCTSFVNSSVILNGGNSFGANATIGTNDAYALGFETSGATRMTILSGGNVGIGTASPGAKLHVSGGTATIENSGGEALMINRPNGTFGYLNFTTSGARRWHLGISSASEGGSNLGSDFYINRANDAGAYIDTPFQISRMTGDVTLSSLLSTGARVQMARDGVNNSFLSAQGTGTDMERAAIGFRSNVGTGLINALIFRVNNMVGGEWVAMNSGTSPFLKLHPINLTAPPTGWGGGLWTWDAYVEATLALGNNGVQNTYFTASGNGVMAGTLTQNSDIRLKENIERIPASLAKINQLNGVTYYWKDRARDSEKQMGLIAQDVEKVFPEAVRTTKSGYLSVAYQNLVAPLVEAVKELHKLYLDQTAEIETLKKENEALKERLDKIEQRLDKIDTQK</sequence>
<name>A0A162H0B7_BDEBC</name>
<evidence type="ECO:0000256" key="1">
    <source>
        <dbReference type="SAM" id="Coils"/>
    </source>
</evidence>
<keyword evidence="2" id="KW-0732">Signal</keyword>
<feature type="chain" id="PRO_5007834967" description="Peptidase S74 domain-containing protein" evidence="2">
    <location>
        <begin position="22"/>
        <end position="1273"/>
    </location>
</feature>
<dbReference type="Gene3D" id="1.10.10.10">
    <property type="entry name" value="Winged helix-like DNA-binding domain superfamily/Winged helix DNA-binding domain"/>
    <property type="match status" value="1"/>
</dbReference>
<dbReference type="OrthoDB" id="1002014at2"/>
<evidence type="ECO:0000313" key="4">
    <source>
        <dbReference type="EMBL" id="KYG69359.1"/>
    </source>
</evidence>
<evidence type="ECO:0000313" key="5">
    <source>
        <dbReference type="Proteomes" id="UP000075799"/>
    </source>
</evidence>
<evidence type="ECO:0000256" key="2">
    <source>
        <dbReference type="SAM" id="SignalP"/>
    </source>
</evidence>
<keyword evidence="1" id="KW-0175">Coiled coil</keyword>
<feature type="signal peptide" evidence="2">
    <location>
        <begin position="1"/>
        <end position="21"/>
    </location>
</feature>
<evidence type="ECO:0000259" key="3">
    <source>
        <dbReference type="PROSITE" id="PS51688"/>
    </source>
</evidence>
<feature type="coiled-coil region" evidence="1">
    <location>
        <begin position="1231"/>
        <end position="1272"/>
    </location>
</feature>
<dbReference type="Pfam" id="PF13884">
    <property type="entry name" value="Peptidase_S74"/>
    <property type="match status" value="1"/>
</dbReference>
<dbReference type="PROSITE" id="PS51688">
    <property type="entry name" value="ICA"/>
    <property type="match status" value="1"/>
</dbReference>
<dbReference type="InterPro" id="IPR030392">
    <property type="entry name" value="S74_ICA"/>
</dbReference>
<reference evidence="4 5" key="1">
    <citation type="submission" date="2016-03" db="EMBL/GenBank/DDBJ databases">
        <authorList>
            <person name="Ploux O."/>
        </authorList>
    </citation>
    <scope>NUCLEOTIDE SEQUENCE [LARGE SCALE GENOMIC DNA]</scope>
    <source>
        <strain evidence="4 5">EC13</strain>
    </source>
</reference>
<gene>
    <name evidence="4" type="ORF">AZI87_09220</name>
</gene>
<dbReference type="AlphaFoldDB" id="A0A162H0B7"/>
<feature type="domain" description="Peptidase S74" evidence="3">
    <location>
        <begin position="1154"/>
        <end position="1252"/>
    </location>
</feature>
<dbReference type="RefSeq" id="WP_063206252.1">
    <property type="nucleotide sequence ID" value="NZ_LUKD01000001.1"/>
</dbReference>
<dbReference type="EMBL" id="LUKD01000001">
    <property type="protein sequence ID" value="KYG69359.1"/>
    <property type="molecule type" value="Genomic_DNA"/>
</dbReference>
<proteinExistence type="predicted"/>
<comment type="caution">
    <text evidence="4">The sequence shown here is derived from an EMBL/GenBank/DDBJ whole genome shotgun (WGS) entry which is preliminary data.</text>
</comment>
<accession>A0A162H0B7</accession>
<organism evidence="4 5">
    <name type="scientific">Bdellovibrio bacteriovorus</name>
    <dbReference type="NCBI Taxonomy" id="959"/>
    <lineage>
        <taxon>Bacteria</taxon>
        <taxon>Pseudomonadati</taxon>
        <taxon>Bdellovibrionota</taxon>
        <taxon>Bdellovibrionia</taxon>
        <taxon>Bdellovibrionales</taxon>
        <taxon>Pseudobdellovibrionaceae</taxon>
        <taxon>Bdellovibrio</taxon>
    </lineage>
</organism>
<dbReference type="Proteomes" id="UP000075799">
    <property type="component" value="Unassembled WGS sequence"/>
</dbReference>
<dbReference type="InterPro" id="IPR036388">
    <property type="entry name" value="WH-like_DNA-bd_sf"/>
</dbReference>
<protein>
    <recommendedName>
        <fullName evidence="3">Peptidase S74 domain-containing protein</fullName>
    </recommendedName>
</protein>